<dbReference type="AlphaFoldDB" id="A0A7C1FIJ4"/>
<sequence>MEVIEEEKVMKQITVLLTSVLLLAACVASGAMLTEQGFCNRGLCTSITVEEPMEWGKPVTVNIIVTSDVDLMGAQISLTTFPPAMVQENSGWQPEGSRWLADLTAHQPLPFTKQVLLPSADIYELRANVYHPTKPFVVDIIEIEFTPEKIVINPTPAPYDGTPLLASTVPPEKVTTFEAQLTQEALLTPTRAFISPLATPVPLFVSPLPTPAPVAP</sequence>
<comment type="caution">
    <text evidence="1">The sequence shown here is derived from an EMBL/GenBank/DDBJ whole genome shotgun (WGS) entry which is preliminary data.</text>
</comment>
<accession>A0A7C1FIJ4</accession>
<organism evidence="1">
    <name type="scientific">Caldilinea aerophila</name>
    <dbReference type="NCBI Taxonomy" id="133453"/>
    <lineage>
        <taxon>Bacteria</taxon>
        <taxon>Bacillati</taxon>
        <taxon>Chloroflexota</taxon>
        <taxon>Caldilineae</taxon>
        <taxon>Caldilineales</taxon>
        <taxon>Caldilineaceae</taxon>
        <taxon>Caldilinea</taxon>
    </lineage>
</organism>
<reference evidence="1" key="1">
    <citation type="journal article" date="2020" name="mSystems">
        <title>Genome- and Community-Level Interaction Insights into Carbon Utilization and Element Cycling Functions of Hydrothermarchaeota in Hydrothermal Sediment.</title>
        <authorList>
            <person name="Zhou Z."/>
            <person name="Liu Y."/>
            <person name="Xu W."/>
            <person name="Pan J."/>
            <person name="Luo Z.H."/>
            <person name="Li M."/>
        </authorList>
    </citation>
    <scope>NUCLEOTIDE SEQUENCE [LARGE SCALE GENOMIC DNA]</scope>
    <source>
        <strain evidence="1">SpSt-289</strain>
    </source>
</reference>
<gene>
    <name evidence="1" type="ORF">ENQ20_01005</name>
</gene>
<proteinExistence type="predicted"/>
<name>A0A7C1FIJ4_9CHLR</name>
<protein>
    <submittedName>
        <fullName evidence="1">Uncharacterized protein</fullName>
    </submittedName>
</protein>
<dbReference type="EMBL" id="DSMG01000011">
    <property type="protein sequence ID" value="HDX30053.1"/>
    <property type="molecule type" value="Genomic_DNA"/>
</dbReference>
<evidence type="ECO:0000313" key="1">
    <source>
        <dbReference type="EMBL" id="HDX30053.1"/>
    </source>
</evidence>